<feature type="domain" description="YknX-like C-terminal permuted SH3-like" evidence="6">
    <location>
        <begin position="306"/>
        <end position="372"/>
    </location>
</feature>
<feature type="region of interest" description="Disordered" evidence="3">
    <location>
        <begin position="383"/>
        <end position="418"/>
    </location>
</feature>
<dbReference type="STRING" id="1121117.SAMN02745977_01783"/>
<gene>
    <name evidence="7" type="ORF">SAMN02745977_01783</name>
</gene>
<evidence type="ECO:0000313" key="7">
    <source>
        <dbReference type="EMBL" id="SEN68622.1"/>
    </source>
</evidence>
<evidence type="ECO:0000259" key="6">
    <source>
        <dbReference type="Pfam" id="PF25989"/>
    </source>
</evidence>
<evidence type="ECO:0000313" key="8">
    <source>
        <dbReference type="Proteomes" id="UP000199531"/>
    </source>
</evidence>
<dbReference type="Gene3D" id="2.40.420.20">
    <property type="match status" value="1"/>
</dbReference>
<dbReference type="InterPro" id="IPR058637">
    <property type="entry name" value="YknX-like_C"/>
</dbReference>
<proteinExistence type="inferred from homology"/>
<dbReference type="Gene3D" id="2.40.50.100">
    <property type="match status" value="1"/>
</dbReference>
<dbReference type="EMBL" id="FOCW01000004">
    <property type="protein sequence ID" value="SEN68622.1"/>
    <property type="molecule type" value="Genomic_DNA"/>
</dbReference>
<dbReference type="Gene3D" id="1.10.287.470">
    <property type="entry name" value="Helix hairpin bin"/>
    <property type="match status" value="1"/>
</dbReference>
<dbReference type="Pfam" id="PF25989">
    <property type="entry name" value="YknX_C"/>
    <property type="match status" value="1"/>
</dbReference>
<comment type="similarity">
    <text evidence="1">Belongs to the membrane fusion protein (MFP) (TC 8.A.1) family.</text>
</comment>
<dbReference type="RefSeq" id="WP_091816811.1">
    <property type="nucleotide sequence ID" value="NZ_FOCW01000004.1"/>
</dbReference>
<dbReference type="InterPro" id="IPR006143">
    <property type="entry name" value="RND_pump_MFP"/>
</dbReference>
<keyword evidence="8" id="KW-1185">Reference proteome</keyword>
<keyword evidence="2" id="KW-0175">Coiled coil</keyword>
<dbReference type="Pfam" id="PF25917">
    <property type="entry name" value="BSH_RND"/>
    <property type="match status" value="1"/>
</dbReference>
<dbReference type="Gene3D" id="2.40.30.170">
    <property type="match status" value="1"/>
</dbReference>
<dbReference type="PANTHER" id="PTHR30469:SF15">
    <property type="entry name" value="HLYD FAMILY OF SECRETION PROTEINS"/>
    <property type="match status" value="1"/>
</dbReference>
<feature type="coiled-coil region" evidence="2">
    <location>
        <begin position="116"/>
        <end position="145"/>
    </location>
</feature>
<feature type="domain" description="CusB-like beta-barrel" evidence="5">
    <location>
        <begin position="227"/>
        <end position="296"/>
    </location>
</feature>
<dbReference type="GO" id="GO:1990281">
    <property type="term" value="C:efflux pump complex"/>
    <property type="evidence" value="ECO:0007669"/>
    <property type="project" value="TreeGrafter"/>
</dbReference>
<sequence length="418" mass="42496">MKRTTLIALAATAALVLGGGYWMMQRAAVPNGKSAASAAEAGAPAGKPALTVQVVHATRGTVPLTLGASGNIAAWQEAIVGSQSNGLRLAELRANVGDWVKKGQVLAVFAADTVDADVLQARAALLEAEAQAADARSNAERARSIAGTGALSTQQINQFRTAEKATAARVQAARAALSSQRLRQGFTRVLAPDSGVISSRSATVGAVVPAGTELFRLVRQGRLEWRAEVVGQDLARIRSGQRVQVTSNAGTVVEGTVRSVAPTLDPAKRVALVYVDLPGGTDNGGLKAGMYASGQFILGEVDGWLVPQTAVVSRDGFNYVFAVASQGKVLQRKVTLGARQGELVQVLEGVDGELPLVQSGAGFLNDGDLVRVTQAAPVTAASAAAPAASAAQAPGTTGTGTAAAEPASAAPAANTSPR</sequence>
<evidence type="ECO:0000256" key="2">
    <source>
        <dbReference type="SAM" id="Coils"/>
    </source>
</evidence>
<feature type="domain" description="Multidrug resistance protein MdtA-like barrel-sandwich hybrid" evidence="4">
    <location>
        <begin position="78"/>
        <end position="218"/>
    </location>
</feature>
<name>A0A1H8IJZ5_9BURK</name>
<reference evidence="7 8" key="1">
    <citation type="submission" date="2016-10" db="EMBL/GenBank/DDBJ databases">
        <authorList>
            <person name="de Groot N.N."/>
        </authorList>
    </citation>
    <scope>NUCLEOTIDE SEQUENCE [LARGE SCALE GENOMIC DNA]</scope>
    <source>
        <strain evidence="7 8">DSM 15123</strain>
    </source>
</reference>
<dbReference type="PANTHER" id="PTHR30469">
    <property type="entry name" value="MULTIDRUG RESISTANCE PROTEIN MDTA"/>
    <property type="match status" value="1"/>
</dbReference>
<dbReference type="GO" id="GO:0015562">
    <property type="term" value="F:efflux transmembrane transporter activity"/>
    <property type="evidence" value="ECO:0007669"/>
    <property type="project" value="TreeGrafter"/>
</dbReference>
<organism evidence="7 8">
    <name type="scientific">Brachymonas denitrificans DSM 15123</name>
    <dbReference type="NCBI Taxonomy" id="1121117"/>
    <lineage>
        <taxon>Bacteria</taxon>
        <taxon>Pseudomonadati</taxon>
        <taxon>Pseudomonadota</taxon>
        <taxon>Betaproteobacteria</taxon>
        <taxon>Burkholderiales</taxon>
        <taxon>Comamonadaceae</taxon>
        <taxon>Brachymonas</taxon>
    </lineage>
</organism>
<dbReference type="InterPro" id="IPR058792">
    <property type="entry name" value="Beta-barrel_RND_2"/>
</dbReference>
<dbReference type="Pfam" id="PF25954">
    <property type="entry name" value="Beta-barrel_RND_2"/>
    <property type="match status" value="1"/>
</dbReference>
<dbReference type="Proteomes" id="UP000199531">
    <property type="component" value="Unassembled WGS sequence"/>
</dbReference>
<evidence type="ECO:0000259" key="5">
    <source>
        <dbReference type="Pfam" id="PF25954"/>
    </source>
</evidence>
<evidence type="ECO:0000256" key="1">
    <source>
        <dbReference type="ARBA" id="ARBA00009477"/>
    </source>
</evidence>
<evidence type="ECO:0000256" key="3">
    <source>
        <dbReference type="SAM" id="MobiDB-lite"/>
    </source>
</evidence>
<protein>
    <submittedName>
        <fullName evidence="7">RND family efflux transporter, MFP subunit</fullName>
    </submittedName>
</protein>
<evidence type="ECO:0000259" key="4">
    <source>
        <dbReference type="Pfam" id="PF25917"/>
    </source>
</evidence>
<dbReference type="InterPro" id="IPR058625">
    <property type="entry name" value="MdtA-like_BSH"/>
</dbReference>
<accession>A0A1H8IJZ5</accession>
<dbReference type="AlphaFoldDB" id="A0A1H8IJZ5"/>
<dbReference type="SUPFAM" id="SSF111369">
    <property type="entry name" value="HlyD-like secretion proteins"/>
    <property type="match status" value="1"/>
</dbReference>
<dbReference type="OrthoDB" id="10524at2"/>
<dbReference type="NCBIfam" id="TIGR01730">
    <property type="entry name" value="RND_mfp"/>
    <property type="match status" value="1"/>
</dbReference>